<name>A0A383AR99_9ZZZZ</name>
<feature type="transmembrane region" description="Helical" evidence="1">
    <location>
        <begin position="55"/>
        <end position="73"/>
    </location>
</feature>
<sequence length="75" mass="8429">MSVNGTLSTTKQMAIVEAEGVIFKVIFQKTESYLKLLVIWCIYSYNLIEAMYANLLSLIFILSTTGAGVWFLTQV</sequence>
<organism evidence="2">
    <name type="scientific">marine metagenome</name>
    <dbReference type="NCBI Taxonomy" id="408172"/>
    <lineage>
        <taxon>unclassified sequences</taxon>
        <taxon>metagenomes</taxon>
        <taxon>ecological metagenomes</taxon>
    </lineage>
</organism>
<dbReference type="AlphaFoldDB" id="A0A383AR99"/>
<proteinExistence type="predicted"/>
<keyword evidence="1" id="KW-0812">Transmembrane</keyword>
<gene>
    <name evidence="2" type="ORF">METZ01_LOCUS462904</name>
</gene>
<evidence type="ECO:0000256" key="1">
    <source>
        <dbReference type="SAM" id="Phobius"/>
    </source>
</evidence>
<accession>A0A383AR99</accession>
<reference evidence="2" key="1">
    <citation type="submission" date="2018-05" db="EMBL/GenBank/DDBJ databases">
        <authorList>
            <person name="Lanie J.A."/>
            <person name="Ng W.-L."/>
            <person name="Kazmierczak K.M."/>
            <person name="Andrzejewski T.M."/>
            <person name="Davidsen T.M."/>
            <person name="Wayne K.J."/>
            <person name="Tettelin H."/>
            <person name="Glass J.I."/>
            <person name="Rusch D."/>
            <person name="Podicherti R."/>
            <person name="Tsui H.-C.T."/>
            <person name="Winkler M.E."/>
        </authorList>
    </citation>
    <scope>NUCLEOTIDE SEQUENCE</scope>
</reference>
<keyword evidence="1" id="KW-0472">Membrane</keyword>
<protein>
    <submittedName>
        <fullName evidence="2">Uncharacterized protein</fullName>
    </submittedName>
</protein>
<keyword evidence="1" id="KW-1133">Transmembrane helix</keyword>
<dbReference type="EMBL" id="UINC01194119">
    <property type="protein sequence ID" value="SVE10050.1"/>
    <property type="molecule type" value="Genomic_DNA"/>
</dbReference>
<evidence type="ECO:0000313" key="2">
    <source>
        <dbReference type="EMBL" id="SVE10050.1"/>
    </source>
</evidence>